<sequence length="266" mass="29234">MKTESVNLVYFSPTGTTKAVISAIARGINPERMTITDITKPDERKKPLELKNDHLLIIGVPVYMGRVPALLSEWLGIIKGNNTPVVCVVVYGNRVYEDALLELSDILTERGFITVAGAAFIGEHSFSTKSTPIAKDRPDKDDISKAEFFGKKIQEKLKAISSPEKNSNLIIPGTHPYRGDSKLWITDFIEVSDACIQCGVCADVCPCGAVSPDKSSSVDIEKCITCCACIKKCPEHARSIKPGMVSDASNRLFTLYSQRKEPEYFL</sequence>
<dbReference type="InterPro" id="IPR029039">
    <property type="entry name" value="Flavoprotein-like_sf"/>
</dbReference>
<keyword evidence="4" id="KW-1185">Reference proteome</keyword>
<reference evidence="3" key="1">
    <citation type="submission" date="2022-01" db="EMBL/GenBank/DDBJ databases">
        <title>Complete genome of Methanomicrobium antiquum DSM 21220.</title>
        <authorList>
            <person name="Chen S.-C."/>
            <person name="You Y.-T."/>
            <person name="Zhou Y.-Z."/>
            <person name="Lai M.-C."/>
        </authorList>
    </citation>
    <scope>NUCLEOTIDE SEQUENCE</scope>
    <source>
        <strain evidence="3">DSM 21220</strain>
    </source>
</reference>
<dbReference type="PROSITE" id="PS51379">
    <property type="entry name" value="4FE4S_FER_2"/>
    <property type="match status" value="2"/>
</dbReference>
<dbReference type="PANTHER" id="PTHR43122:SF1">
    <property type="entry name" value="IRON-SULFUR-BINDING PROTEIN"/>
    <property type="match status" value="1"/>
</dbReference>
<accession>A0AAF0JUI2</accession>
<feature type="domain" description="4Fe-4S ferredoxin-type" evidence="2">
    <location>
        <begin position="185"/>
        <end position="215"/>
    </location>
</feature>
<dbReference type="Gene3D" id="3.30.70.20">
    <property type="match status" value="1"/>
</dbReference>
<dbReference type="InterPro" id="IPR017900">
    <property type="entry name" value="4Fe4S_Fe_S_CS"/>
</dbReference>
<dbReference type="GeneID" id="79949869"/>
<evidence type="ECO:0000313" key="4">
    <source>
        <dbReference type="Proteomes" id="UP001218895"/>
    </source>
</evidence>
<dbReference type="EMBL" id="CP091092">
    <property type="protein sequence ID" value="WFN37873.1"/>
    <property type="molecule type" value="Genomic_DNA"/>
</dbReference>
<feature type="domain" description="Flavodoxin-like" evidence="1">
    <location>
        <begin position="6"/>
        <end position="154"/>
    </location>
</feature>
<protein>
    <submittedName>
        <fullName evidence="3">EFR1 family ferrodoxin</fullName>
    </submittedName>
</protein>
<name>A0AAF0JUI2_9EURY</name>
<dbReference type="NCBIfam" id="NF038196">
    <property type="entry name" value="ferrodoxin_EFR1"/>
    <property type="match status" value="1"/>
</dbReference>
<organism evidence="3 4">
    <name type="scientific">Methanomicrobium antiquum</name>
    <dbReference type="NCBI Taxonomy" id="487686"/>
    <lineage>
        <taxon>Archaea</taxon>
        <taxon>Methanobacteriati</taxon>
        <taxon>Methanobacteriota</taxon>
        <taxon>Stenosarchaea group</taxon>
        <taxon>Methanomicrobia</taxon>
        <taxon>Methanomicrobiales</taxon>
        <taxon>Methanomicrobiaceae</taxon>
        <taxon>Methanomicrobium</taxon>
    </lineage>
</organism>
<evidence type="ECO:0000313" key="3">
    <source>
        <dbReference type="EMBL" id="WFN37873.1"/>
    </source>
</evidence>
<gene>
    <name evidence="3" type="ORF">L1994_05685</name>
</gene>
<dbReference type="Pfam" id="PF00037">
    <property type="entry name" value="Fer4"/>
    <property type="match status" value="1"/>
</dbReference>
<dbReference type="GO" id="GO:0010181">
    <property type="term" value="F:FMN binding"/>
    <property type="evidence" value="ECO:0007669"/>
    <property type="project" value="InterPro"/>
</dbReference>
<dbReference type="PROSITE" id="PS50902">
    <property type="entry name" value="FLAVODOXIN_LIKE"/>
    <property type="match status" value="1"/>
</dbReference>
<evidence type="ECO:0000259" key="2">
    <source>
        <dbReference type="PROSITE" id="PS51379"/>
    </source>
</evidence>
<evidence type="ECO:0000259" key="1">
    <source>
        <dbReference type="PROSITE" id="PS50902"/>
    </source>
</evidence>
<dbReference type="SUPFAM" id="SSF54862">
    <property type="entry name" value="4Fe-4S ferredoxins"/>
    <property type="match status" value="1"/>
</dbReference>
<dbReference type="InterPro" id="IPR047964">
    <property type="entry name" value="EFR1-like"/>
</dbReference>
<dbReference type="RefSeq" id="WP_278100713.1">
    <property type="nucleotide sequence ID" value="NZ_CP091092.1"/>
</dbReference>
<dbReference type="Proteomes" id="UP001218895">
    <property type="component" value="Chromosome"/>
</dbReference>
<dbReference type="GO" id="GO:0016491">
    <property type="term" value="F:oxidoreductase activity"/>
    <property type="evidence" value="ECO:0007669"/>
    <property type="project" value="UniProtKB-ARBA"/>
</dbReference>
<dbReference type="AlphaFoldDB" id="A0AAF0JUI2"/>
<dbReference type="PANTHER" id="PTHR43122">
    <property type="entry name" value="FERREDOXIN SUBUNIT OF PYRUVATE:FLAVODOXIN OXIDOREDUCTASE-RELATED"/>
    <property type="match status" value="1"/>
</dbReference>
<dbReference type="SUPFAM" id="SSF52218">
    <property type="entry name" value="Flavoproteins"/>
    <property type="match status" value="1"/>
</dbReference>
<dbReference type="KEGG" id="manq:L1994_05685"/>
<proteinExistence type="predicted"/>
<dbReference type="PROSITE" id="PS00198">
    <property type="entry name" value="4FE4S_FER_1"/>
    <property type="match status" value="1"/>
</dbReference>
<dbReference type="InterPro" id="IPR008254">
    <property type="entry name" value="Flavodoxin/NO_synth"/>
</dbReference>
<dbReference type="InterPro" id="IPR017896">
    <property type="entry name" value="4Fe4S_Fe-S-bd"/>
</dbReference>
<feature type="domain" description="4Fe-4S ferredoxin-type" evidence="2">
    <location>
        <begin position="217"/>
        <end position="243"/>
    </location>
</feature>
<dbReference type="Gene3D" id="3.40.50.360">
    <property type="match status" value="1"/>
</dbReference>